<dbReference type="SMART" id="SM00100">
    <property type="entry name" value="cNMP"/>
    <property type="match status" value="1"/>
</dbReference>
<dbReference type="InterPro" id="IPR000595">
    <property type="entry name" value="cNMP-bd_dom"/>
</dbReference>
<feature type="transmembrane region" description="Helical" evidence="1">
    <location>
        <begin position="265"/>
        <end position="282"/>
    </location>
</feature>
<dbReference type="Pfam" id="PF00027">
    <property type="entry name" value="cNMP_binding"/>
    <property type="match status" value="1"/>
</dbReference>
<dbReference type="EMBL" id="JALNTZ010000009">
    <property type="protein sequence ID" value="KAJ3641084.1"/>
    <property type="molecule type" value="Genomic_DNA"/>
</dbReference>
<keyword evidence="4" id="KW-1185">Reference proteome</keyword>
<protein>
    <recommendedName>
        <fullName evidence="2">Cyclic nucleotide-binding domain-containing protein</fullName>
    </recommendedName>
</protein>
<sequence>MLRKSAKAGKATKSARTTQSLVRPIPDHTCELPLQEEIVTYSIYHSLCVLLRRRLWKWVTVSSYSPDSKKYLKSAARIYDEEVRHLRMHPNMIHPFSSFRFCWEMFMLCTWGVQFAIIPLTISVEQHSEVFFYVYSGICVLCNVDVVMWFFTGYFDARKQMVVLKPQKVAKHYIFTFFVVDFVTSQPLCLYFDFFFAEVYQFSCYVLLIKLVRLPTLLSYLQKLGERTGFAISHVRLITFTIWILVLLGWVSSIAYALISYFHPVSLAQTAIAGFPLLMTAFKVTRALMVVGVTDIINSTNLVMIVEIGCITVGSVLQIIILAKVMQFYQKRSSSRNKYNHLLEEIGEYMKYKELPHRLRDKILRYIDFKFQKHIFREEDVLNNLSPVLKHDILIQRCQTMIEKVDFFKDLPPSVMVRIVTKLRSEIYLPSDIIVMAGYTGNAMYFIYVGTVAVYTGGGKEICHLDDGGHFGEITLLINAPRVATVVAVKECELFRLSRRDFQEAIEPYPELNKKIRRLAMSRLESTLQMMSQENEGVQTLKRSDRSYSVY</sequence>
<dbReference type="InterPro" id="IPR051413">
    <property type="entry name" value="K/Na_HCN_channel"/>
</dbReference>
<feature type="transmembrane region" description="Helical" evidence="1">
    <location>
        <begin position="302"/>
        <end position="323"/>
    </location>
</feature>
<evidence type="ECO:0000313" key="4">
    <source>
        <dbReference type="Proteomes" id="UP001168821"/>
    </source>
</evidence>
<evidence type="ECO:0000259" key="2">
    <source>
        <dbReference type="PROSITE" id="PS50042"/>
    </source>
</evidence>
<dbReference type="InterPro" id="IPR018490">
    <property type="entry name" value="cNMP-bd_dom_sf"/>
</dbReference>
<feature type="transmembrane region" description="Helical" evidence="1">
    <location>
        <begin position="200"/>
        <end position="221"/>
    </location>
</feature>
<dbReference type="GO" id="GO:0005249">
    <property type="term" value="F:voltage-gated potassium channel activity"/>
    <property type="evidence" value="ECO:0007669"/>
    <property type="project" value="TreeGrafter"/>
</dbReference>
<organism evidence="3 4">
    <name type="scientific">Zophobas morio</name>
    <dbReference type="NCBI Taxonomy" id="2755281"/>
    <lineage>
        <taxon>Eukaryota</taxon>
        <taxon>Metazoa</taxon>
        <taxon>Ecdysozoa</taxon>
        <taxon>Arthropoda</taxon>
        <taxon>Hexapoda</taxon>
        <taxon>Insecta</taxon>
        <taxon>Pterygota</taxon>
        <taxon>Neoptera</taxon>
        <taxon>Endopterygota</taxon>
        <taxon>Coleoptera</taxon>
        <taxon>Polyphaga</taxon>
        <taxon>Cucujiformia</taxon>
        <taxon>Tenebrionidae</taxon>
        <taxon>Zophobas</taxon>
    </lineage>
</organism>
<dbReference type="AlphaFoldDB" id="A0AA38HTS4"/>
<dbReference type="CDD" id="cd00038">
    <property type="entry name" value="CAP_ED"/>
    <property type="match status" value="1"/>
</dbReference>
<accession>A0AA38HTS4</accession>
<dbReference type="GO" id="GO:0035725">
    <property type="term" value="P:sodium ion transmembrane transport"/>
    <property type="evidence" value="ECO:0007669"/>
    <property type="project" value="TreeGrafter"/>
</dbReference>
<feature type="transmembrane region" description="Helical" evidence="1">
    <location>
        <begin position="173"/>
        <end position="194"/>
    </location>
</feature>
<dbReference type="PANTHER" id="PTHR45689:SF14">
    <property type="entry name" value="CYCLIC NUCLEOTIDE-GATED CATION CHANNEL SUBUNIT A-LIKE PROTEIN"/>
    <property type="match status" value="1"/>
</dbReference>
<name>A0AA38HTS4_9CUCU</name>
<reference evidence="3" key="1">
    <citation type="journal article" date="2023" name="G3 (Bethesda)">
        <title>Whole genome assemblies of Zophobas morio and Tenebrio molitor.</title>
        <authorList>
            <person name="Kaur S."/>
            <person name="Stinson S.A."/>
            <person name="diCenzo G.C."/>
        </authorList>
    </citation>
    <scope>NUCLEOTIDE SEQUENCE</scope>
    <source>
        <strain evidence="3">QUZm001</strain>
    </source>
</reference>
<dbReference type="SUPFAM" id="SSF51206">
    <property type="entry name" value="cAMP-binding domain-like"/>
    <property type="match status" value="1"/>
</dbReference>
<dbReference type="GO" id="GO:0003254">
    <property type="term" value="P:regulation of membrane depolarization"/>
    <property type="evidence" value="ECO:0007669"/>
    <property type="project" value="TreeGrafter"/>
</dbReference>
<gene>
    <name evidence="3" type="ORF">Zmor_027605</name>
</gene>
<dbReference type="Gene3D" id="1.10.287.630">
    <property type="entry name" value="Helix hairpin bin"/>
    <property type="match status" value="1"/>
</dbReference>
<dbReference type="InterPro" id="IPR014710">
    <property type="entry name" value="RmlC-like_jellyroll"/>
</dbReference>
<keyword evidence="1" id="KW-0472">Membrane</keyword>
<feature type="transmembrane region" description="Helical" evidence="1">
    <location>
        <begin position="101"/>
        <end position="124"/>
    </location>
</feature>
<feature type="transmembrane region" description="Helical" evidence="1">
    <location>
        <begin position="233"/>
        <end position="259"/>
    </location>
</feature>
<proteinExistence type="predicted"/>
<dbReference type="PANTHER" id="PTHR45689">
    <property type="entry name" value="I[[H]] CHANNEL, ISOFORM E"/>
    <property type="match status" value="1"/>
</dbReference>
<dbReference type="PROSITE" id="PS50042">
    <property type="entry name" value="CNMP_BINDING_3"/>
    <property type="match status" value="1"/>
</dbReference>
<comment type="caution">
    <text evidence="3">The sequence shown here is derived from an EMBL/GenBank/DDBJ whole genome shotgun (WGS) entry which is preliminary data.</text>
</comment>
<dbReference type="Gene3D" id="2.60.120.10">
    <property type="entry name" value="Jelly Rolls"/>
    <property type="match status" value="1"/>
</dbReference>
<keyword evidence="1" id="KW-0812">Transmembrane</keyword>
<evidence type="ECO:0000256" key="1">
    <source>
        <dbReference type="SAM" id="Phobius"/>
    </source>
</evidence>
<feature type="transmembrane region" description="Helical" evidence="1">
    <location>
        <begin position="130"/>
        <end position="152"/>
    </location>
</feature>
<dbReference type="GO" id="GO:0098855">
    <property type="term" value="C:HCN channel complex"/>
    <property type="evidence" value="ECO:0007669"/>
    <property type="project" value="TreeGrafter"/>
</dbReference>
<dbReference type="Proteomes" id="UP001168821">
    <property type="component" value="Unassembled WGS sequence"/>
</dbReference>
<feature type="domain" description="Cyclic nucleotide-binding" evidence="2">
    <location>
        <begin position="407"/>
        <end position="523"/>
    </location>
</feature>
<keyword evidence="1" id="KW-1133">Transmembrane helix</keyword>
<evidence type="ECO:0000313" key="3">
    <source>
        <dbReference type="EMBL" id="KAJ3641084.1"/>
    </source>
</evidence>